<keyword evidence="2" id="KW-1185">Reference proteome</keyword>
<evidence type="ECO:0000313" key="2">
    <source>
        <dbReference type="Proteomes" id="UP000007524"/>
    </source>
</evidence>
<organism evidence="1 2">
    <name type="scientific">Klebsiella phage vB_KleM_RaK2</name>
    <dbReference type="NCBI Taxonomy" id="1147094"/>
    <lineage>
        <taxon>Viruses</taxon>
        <taxon>Duplodnaviria</taxon>
        <taxon>Heunggongvirae</taxon>
        <taxon>Uroviricota</taxon>
        <taxon>Caudoviricetes</taxon>
        <taxon>Alcyoneusvirus</taxon>
        <taxon>Alcyoneusvirus RaK2</taxon>
    </lineage>
</organism>
<accession>H6X3L4</accession>
<dbReference type="Proteomes" id="UP000007524">
    <property type="component" value="Segment"/>
</dbReference>
<name>H6X3L4_9CAUD</name>
<dbReference type="EMBL" id="JQ513383">
    <property type="protein sequence ID" value="AFA44330.1"/>
    <property type="molecule type" value="Genomic_DNA"/>
</dbReference>
<proteinExistence type="predicted"/>
<dbReference type="RefSeq" id="YP_007007212.1">
    <property type="nucleotide sequence ID" value="NC_019526.1"/>
</dbReference>
<gene>
    <name evidence="1" type="ORF">RaK2_00057</name>
</gene>
<protein>
    <submittedName>
        <fullName evidence="1">Uncharacterized protein</fullName>
    </submittedName>
</protein>
<evidence type="ECO:0000313" key="1">
    <source>
        <dbReference type="EMBL" id="AFA44330.1"/>
    </source>
</evidence>
<reference evidence="1 2" key="1">
    <citation type="journal article" date="2012" name="J. Virol.">
        <title>Genome of Klebsiella sp.-Infecting Bacteriophage vB_KleM_RaK2.</title>
        <authorList>
            <person name="Simoliunas E."/>
            <person name="Kaliniene L."/>
            <person name="Truncaite L."/>
            <person name="Klausa V."/>
            <person name="Zajanckauskaite A."/>
            <person name="Meskys R."/>
        </authorList>
    </citation>
    <scope>NUCLEOTIDE SEQUENCE [LARGE SCALE GENOMIC DNA]</scope>
</reference>
<dbReference type="GeneID" id="14012645"/>
<sequence>MPTISIEEIILMLKEERQKQIHSPNTLGDTNKTKNDWTALCAYYLFEGASRPDKHVSFDEFRTSLIKAGAVIIAALETSFALEDEKLKDLMNKLENNHDEE</sequence>
<dbReference type="OrthoDB" id="24424at10239"/>
<dbReference type="KEGG" id="vg:14012645"/>